<sequence>MTQQARIEREIVFKGNASHTGNIRGRPSFQNQIVHYDDFVGKAIDNTNDYTVAAVNSGTATITVPHMLTLASDTDDDDDIDVAMGIEWYGQYNAAMEVRFRIDDVDMTAINIGFSDATGESTDLIAMMYSGVTLTSTATDFVGFLHDADASTDKLYAVSVNGATDGAVIDSGITTDSDSILMTVRVELIDTGSTTNAAFYANNTGREIDPQVDFIGSELAAVGRTTALCPYIALINHGESAANTMDVDYIKVWQDRI</sequence>
<accession>A0A0F9R6E8</accession>
<dbReference type="AlphaFoldDB" id="A0A0F9R6E8"/>
<name>A0A0F9R6E8_9ZZZZ</name>
<gene>
    <name evidence="1" type="ORF">LCGC14_0931230</name>
</gene>
<organism evidence="1">
    <name type="scientific">marine sediment metagenome</name>
    <dbReference type="NCBI Taxonomy" id="412755"/>
    <lineage>
        <taxon>unclassified sequences</taxon>
        <taxon>metagenomes</taxon>
        <taxon>ecological metagenomes</taxon>
    </lineage>
</organism>
<evidence type="ECO:0000313" key="1">
    <source>
        <dbReference type="EMBL" id="KKN20866.1"/>
    </source>
</evidence>
<dbReference type="EMBL" id="LAZR01003201">
    <property type="protein sequence ID" value="KKN20866.1"/>
    <property type="molecule type" value="Genomic_DNA"/>
</dbReference>
<protein>
    <submittedName>
        <fullName evidence="1">Uncharacterized protein</fullName>
    </submittedName>
</protein>
<comment type="caution">
    <text evidence="1">The sequence shown here is derived from an EMBL/GenBank/DDBJ whole genome shotgun (WGS) entry which is preliminary data.</text>
</comment>
<reference evidence="1" key="1">
    <citation type="journal article" date="2015" name="Nature">
        <title>Complex archaea that bridge the gap between prokaryotes and eukaryotes.</title>
        <authorList>
            <person name="Spang A."/>
            <person name="Saw J.H."/>
            <person name="Jorgensen S.L."/>
            <person name="Zaremba-Niedzwiedzka K."/>
            <person name="Martijn J."/>
            <person name="Lind A.E."/>
            <person name="van Eijk R."/>
            <person name="Schleper C."/>
            <person name="Guy L."/>
            <person name="Ettema T.J."/>
        </authorList>
    </citation>
    <scope>NUCLEOTIDE SEQUENCE</scope>
</reference>
<proteinExistence type="predicted"/>